<evidence type="ECO:0008006" key="2">
    <source>
        <dbReference type="Google" id="ProtNLM"/>
    </source>
</evidence>
<name>A0A381T1I7_9ZZZZ</name>
<proteinExistence type="predicted"/>
<dbReference type="Gene3D" id="3.30.450.40">
    <property type="match status" value="1"/>
</dbReference>
<dbReference type="InterPro" id="IPR029016">
    <property type="entry name" value="GAF-like_dom_sf"/>
</dbReference>
<dbReference type="InterPro" id="IPR007435">
    <property type="entry name" value="DUF484"/>
</dbReference>
<dbReference type="AlphaFoldDB" id="A0A381T1I7"/>
<evidence type="ECO:0000313" key="1">
    <source>
        <dbReference type="EMBL" id="SVA07513.1"/>
    </source>
</evidence>
<dbReference type="EMBL" id="UINC01003576">
    <property type="protein sequence ID" value="SVA07513.1"/>
    <property type="molecule type" value="Genomic_DNA"/>
</dbReference>
<reference evidence="1" key="1">
    <citation type="submission" date="2018-05" db="EMBL/GenBank/DDBJ databases">
        <authorList>
            <person name="Lanie J.A."/>
            <person name="Ng W.-L."/>
            <person name="Kazmierczak K.M."/>
            <person name="Andrzejewski T.M."/>
            <person name="Davidsen T.M."/>
            <person name="Wayne K.J."/>
            <person name="Tettelin H."/>
            <person name="Glass J.I."/>
            <person name="Rusch D."/>
            <person name="Podicherti R."/>
            <person name="Tsui H.-C.T."/>
            <person name="Winkler M.E."/>
        </authorList>
    </citation>
    <scope>NUCLEOTIDE SEQUENCE</scope>
</reference>
<dbReference type="Pfam" id="PF04340">
    <property type="entry name" value="DUF484"/>
    <property type="match status" value="1"/>
</dbReference>
<sequence length="223" mass="24769">MNDREVAAFLCRNPDFFERHLEILTELSIPHPDSGQAVSLLERQLTALRAQLSAERQHRTRLMARAEQNERLQERLRNLFLVLSEVACPDELLAQVPTILVGEFSLACGSLRVLKTQAPDLDFAEIVPPNDVMAVILGRLETEGGFCDDRLPSEAKDFLFGKQAKMVESVAIVGILNQSGVLALGARERDRYCPGTDTVFLEFVGSLVSATWRRVMSSSEGAK</sequence>
<gene>
    <name evidence="1" type="ORF">METZ01_LOCUS60367</name>
</gene>
<accession>A0A381T1I7</accession>
<dbReference type="PANTHER" id="PTHR38765">
    <property type="entry name" value="DUF484 DOMAIN-CONTAINING PROTEIN"/>
    <property type="match status" value="1"/>
</dbReference>
<protein>
    <recommendedName>
        <fullName evidence="2">DUF484 domain-containing protein</fullName>
    </recommendedName>
</protein>
<dbReference type="PANTHER" id="PTHR38765:SF1">
    <property type="entry name" value="DUF484 DOMAIN-CONTAINING PROTEIN"/>
    <property type="match status" value="1"/>
</dbReference>
<organism evidence="1">
    <name type="scientific">marine metagenome</name>
    <dbReference type="NCBI Taxonomy" id="408172"/>
    <lineage>
        <taxon>unclassified sequences</taxon>
        <taxon>metagenomes</taxon>
        <taxon>ecological metagenomes</taxon>
    </lineage>
</organism>